<dbReference type="PROSITE" id="PS51782">
    <property type="entry name" value="LYSM"/>
    <property type="match status" value="1"/>
</dbReference>
<dbReference type="InterPro" id="IPR036779">
    <property type="entry name" value="LysM_dom_sf"/>
</dbReference>
<dbReference type="SUPFAM" id="SSF54106">
    <property type="entry name" value="LysM domain"/>
    <property type="match status" value="1"/>
</dbReference>
<reference evidence="5" key="1">
    <citation type="submission" date="2016-02" db="EMBL/GenBank/DDBJ databases">
        <authorList>
            <person name="Sanders J.G."/>
            <person name="Lin J.Y."/>
            <person name="Wertz J.T."/>
            <person name="Russell J.A."/>
            <person name="Moreau C.S."/>
            <person name="Powell S."/>
        </authorList>
    </citation>
    <scope>NUCLEOTIDE SEQUENCE [LARGE SCALE GENOMIC DNA]</scope>
    <source>
        <strain evidence="5">CAG34</strain>
    </source>
</reference>
<organism evidence="4 5">
    <name type="scientific">Cephaloticoccus primus</name>
    <dbReference type="NCBI Taxonomy" id="1548207"/>
    <lineage>
        <taxon>Bacteria</taxon>
        <taxon>Pseudomonadati</taxon>
        <taxon>Verrucomicrobiota</taxon>
        <taxon>Opitutia</taxon>
        <taxon>Opitutales</taxon>
        <taxon>Opitutaceae</taxon>
        <taxon>Cephaloticoccus</taxon>
    </lineage>
</organism>
<evidence type="ECO:0000256" key="2">
    <source>
        <dbReference type="SAM" id="SignalP"/>
    </source>
</evidence>
<evidence type="ECO:0000259" key="3">
    <source>
        <dbReference type="PROSITE" id="PS51782"/>
    </source>
</evidence>
<proteinExistence type="predicted"/>
<dbReference type="InterPro" id="IPR018392">
    <property type="entry name" value="LysM"/>
</dbReference>
<accession>A0A139SPT0</accession>
<gene>
    <name evidence="4" type="ORF">AXK11_03920</name>
</gene>
<comment type="caution">
    <text evidence="4">The sequence shown here is derived from an EMBL/GenBank/DDBJ whole genome shotgun (WGS) entry which is preliminary data.</text>
</comment>
<dbReference type="EMBL" id="LSZQ01000030">
    <property type="protein sequence ID" value="KXU36514.1"/>
    <property type="molecule type" value="Genomic_DNA"/>
</dbReference>
<feature type="domain" description="LysM" evidence="3">
    <location>
        <begin position="142"/>
        <end position="186"/>
    </location>
</feature>
<evidence type="ECO:0000313" key="4">
    <source>
        <dbReference type="EMBL" id="KXU36514.1"/>
    </source>
</evidence>
<dbReference type="Proteomes" id="UP000070058">
    <property type="component" value="Unassembled WGS sequence"/>
</dbReference>
<keyword evidence="1" id="KW-0175">Coiled coil</keyword>
<keyword evidence="2" id="KW-0732">Signal</keyword>
<evidence type="ECO:0000256" key="1">
    <source>
        <dbReference type="SAM" id="Coils"/>
    </source>
</evidence>
<feature type="chain" id="PRO_5007489575" evidence="2">
    <location>
        <begin position="19"/>
        <end position="190"/>
    </location>
</feature>
<dbReference type="OrthoDB" id="194367at2"/>
<dbReference type="SMART" id="SM00257">
    <property type="entry name" value="LysM"/>
    <property type="match status" value="1"/>
</dbReference>
<dbReference type="Gene3D" id="3.10.350.10">
    <property type="entry name" value="LysM domain"/>
    <property type="match status" value="1"/>
</dbReference>
<feature type="signal peptide" evidence="2">
    <location>
        <begin position="1"/>
        <end position="18"/>
    </location>
</feature>
<dbReference type="STRING" id="1548207.AXK11_03920"/>
<protein>
    <submittedName>
        <fullName evidence="4">Peptidoglycan-binding protein</fullName>
    </submittedName>
</protein>
<dbReference type="Pfam" id="PF01476">
    <property type="entry name" value="LysM"/>
    <property type="match status" value="1"/>
</dbReference>
<feature type="coiled-coil region" evidence="1">
    <location>
        <begin position="27"/>
        <end position="68"/>
    </location>
</feature>
<dbReference type="AlphaFoldDB" id="A0A139SPT0"/>
<name>A0A139SPT0_9BACT</name>
<keyword evidence="5" id="KW-1185">Reference proteome</keyword>
<dbReference type="CDD" id="cd00118">
    <property type="entry name" value="LysM"/>
    <property type="match status" value="1"/>
</dbReference>
<sequence length="190" mass="20614">MLLRLTLIFFAVALGAHAQGNSLQYELANLREDMRGLVQRVGELTLRVEQLERENASLRRSSDSAAQSYATVSQLNDAVADLNRIVKAAAASSKGEVLKEVDRKISALAKQTNAALDSLAKGQAQRPAVQTTFSEDYSQQGTSYTVQRGDTISSIAQKTGARARDIINANKIGDPTRLQVGQTLFIPQPK</sequence>
<dbReference type="RefSeq" id="WP_068629456.1">
    <property type="nucleotide sequence ID" value="NZ_LSZQ01000030.1"/>
</dbReference>
<evidence type="ECO:0000313" key="5">
    <source>
        <dbReference type="Proteomes" id="UP000070058"/>
    </source>
</evidence>